<dbReference type="AlphaFoldDB" id="A0A150TD27"/>
<protein>
    <submittedName>
        <fullName evidence="1">Uncharacterized protein</fullName>
    </submittedName>
</protein>
<dbReference type="EMBL" id="JEME01003023">
    <property type="protein sequence ID" value="KYG02609.1"/>
    <property type="molecule type" value="Genomic_DNA"/>
</dbReference>
<organism evidence="1 2">
    <name type="scientific">Sorangium cellulosum</name>
    <name type="common">Polyangium cellulosum</name>
    <dbReference type="NCBI Taxonomy" id="56"/>
    <lineage>
        <taxon>Bacteria</taxon>
        <taxon>Pseudomonadati</taxon>
        <taxon>Myxococcota</taxon>
        <taxon>Polyangia</taxon>
        <taxon>Polyangiales</taxon>
        <taxon>Polyangiaceae</taxon>
        <taxon>Sorangium</taxon>
    </lineage>
</organism>
<evidence type="ECO:0000313" key="1">
    <source>
        <dbReference type="EMBL" id="KYG02609.1"/>
    </source>
</evidence>
<comment type="caution">
    <text evidence="1">The sequence shown here is derived from an EMBL/GenBank/DDBJ whole genome shotgun (WGS) entry which is preliminary data.</text>
</comment>
<name>A0A150TD27_SORCE</name>
<reference evidence="1 2" key="1">
    <citation type="submission" date="2014-02" db="EMBL/GenBank/DDBJ databases">
        <title>The small core and large imbalanced accessory genome model reveals a collaborative survival strategy of Sorangium cellulosum strains in nature.</title>
        <authorList>
            <person name="Han K."/>
            <person name="Peng R."/>
            <person name="Blom J."/>
            <person name="Li Y.-Z."/>
        </authorList>
    </citation>
    <scope>NUCLEOTIDE SEQUENCE [LARGE SCALE GENOMIC DNA]</scope>
    <source>
        <strain evidence="1 2">So0007-03</strain>
    </source>
</reference>
<gene>
    <name evidence="1" type="ORF">BE21_54695</name>
</gene>
<proteinExistence type="predicted"/>
<dbReference type="Proteomes" id="UP000075502">
    <property type="component" value="Unassembled WGS sequence"/>
</dbReference>
<accession>A0A150TD27</accession>
<evidence type="ECO:0000313" key="2">
    <source>
        <dbReference type="Proteomes" id="UP000075502"/>
    </source>
</evidence>
<sequence>MPELSEQCRIESQASELEMLAMDCRIFSGLFGAYKAILSSSTIDCETVLSIRELARDQYSTCADVIRFFEDALQPGVASDRRGIDAMESAYMFKSYYGDVDIDELVKNPACIARMRTE</sequence>